<dbReference type="InterPro" id="IPR002577">
    <property type="entry name" value="HTH_HxlR"/>
</dbReference>
<dbReference type="CDD" id="cd00090">
    <property type="entry name" value="HTH_ARSR"/>
    <property type="match status" value="1"/>
</dbReference>
<sequence>MLSTSDCLQGACPISHVLDLIDGKWSILLLRELFCGDRRTHELSKALTGISSKTLSHELKRLEKYGLLDRRVYAEVPPRVEYSLTPKGREIQPVLRALYEVGRQWLDQDSCDCPMC</sequence>
<dbReference type="PANTHER" id="PTHR33204">
    <property type="entry name" value="TRANSCRIPTIONAL REGULATOR, MARR FAMILY"/>
    <property type="match status" value="1"/>
</dbReference>
<proteinExistence type="predicted"/>
<comment type="caution">
    <text evidence="5">The sequence shown here is derived from an EMBL/GenBank/DDBJ whole genome shotgun (WGS) entry which is preliminary data.</text>
</comment>
<dbReference type="AlphaFoldDB" id="A0ABD4T176"/>
<organism evidence="5 6">
    <name type="scientific">Lyngbya confervoides BDU141951</name>
    <dbReference type="NCBI Taxonomy" id="1574623"/>
    <lineage>
        <taxon>Bacteria</taxon>
        <taxon>Bacillati</taxon>
        <taxon>Cyanobacteriota</taxon>
        <taxon>Cyanophyceae</taxon>
        <taxon>Oscillatoriophycideae</taxon>
        <taxon>Oscillatoriales</taxon>
        <taxon>Microcoleaceae</taxon>
        <taxon>Lyngbya</taxon>
    </lineage>
</organism>
<dbReference type="SUPFAM" id="SSF46785">
    <property type="entry name" value="Winged helix' DNA-binding domain"/>
    <property type="match status" value="1"/>
</dbReference>
<keyword evidence="3" id="KW-0804">Transcription</keyword>
<reference evidence="5 6" key="1">
    <citation type="journal article" date="2015" name="Genome Announc.">
        <title>Draft Genome Sequence of Filamentous Marine Cyanobacterium Lyngbya confervoides Strain BDU141951.</title>
        <authorList>
            <person name="Chandrababunaidu M.M."/>
            <person name="Sen D."/>
            <person name="Tripathy S."/>
        </authorList>
    </citation>
    <scope>NUCLEOTIDE SEQUENCE [LARGE SCALE GENOMIC DNA]</scope>
    <source>
        <strain evidence="5 6">BDU141951</strain>
    </source>
</reference>
<evidence type="ECO:0000313" key="6">
    <source>
        <dbReference type="Proteomes" id="UP000031561"/>
    </source>
</evidence>
<dbReference type="RefSeq" id="WP_166280796.1">
    <property type="nucleotide sequence ID" value="NZ_JTHE03000035.1"/>
</dbReference>
<dbReference type="Pfam" id="PF01638">
    <property type="entry name" value="HxlR"/>
    <property type="match status" value="1"/>
</dbReference>
<keyword evidence="2" id="KW-0238">DNA-binding</keyword>
<dbReference type="GO" id="GO:0003677">
    <property type="term" value="F:DNA binding"/>
    <property type="evidence" value="ECO:0007669"/>
    <property type="project" value="UniProtKB-KW"/>
</dbReference>
<keyword evidence="6" id="KW-1185">Reference proteome</keyword>
<dbReference type="InterPro" id="IPR036388">
    <property type="entry name" value="WH-like_DNA-bd_sf"/>
</dbReference>
<evidence type="ECO:0000259" key="4">
    <source>
        <dbReference type="PROSITE" id="PS51118"/>
    </source>
</evidence>
<evidence type="ECO:0000256" key="2">
    <source>
        <dbReference type="ARBA" id="ARBA00023125"/>
    </source>
</evidence>
<name>A0ABD4T176_9CYAN</name>
<keyword evidence="1" id="KW-0805">Transcription regulation</keyword>
<evidence type="ECO:0000256" key="1">
    <source>
        <dbReference type="ARBA" id="ARBA00023015"/>
    </source>
</evidence>
<protein>
    <submittedName>
        <fullName evidence="5">Helix-turn-helix transcriptional regulator</fullName>
    </submittedName>
</protein>
<dbReference type="PANTHER" id="PTHR33204:SF37">
    <property type="entry name" value="HTH-TYPE TRANSCRIPTIONAL REGULATOR YODB"/>
    <property type="match status" value="1"/>
</dbReference>
<feature type="domain" description="HTH hxlR-type" evidence="4">
    <location>
        <begin position="12"/>
        <end position="110"/>
    </location>
</feature>
<dbReference type="PROSITE" id="PS51118">
    <property type="entry name" value="HTH_HXLR"/>
    <property type="match status" value="1"/>
</dbReference>
<dbReference type="Gene3D" id="1.10.10.10">
    <property type="entry name" value="Winged helix-like DNA-binding domain superfamily/Winged helix DNA-binding domain"/>
    <property type="match status" value="1"/>
</dbReference>
<evidence type="ECO:0000313" key="5">
    <source>
        <dbReference type="EMBL" id="MCM1982238.1"/>
    </source>
</evidence>
<accession>A0ABD4T176</accession>
<dbReference type="Proteomes" id="UP000031561">
    <property type="component" value="Unassembled WGS sequence"/>
</dbReference>
<gene>
    <name evidence="5" type="ORF">QQ91_0005270</name>
</gene>
<dbReference type="InterPro" id="IPR011991">
    <property type="entry name" value="ArsR-like_HTH"/>
</dbReference>
<evidence type="ECO:0000256" key="3">
    <source>
        <dbReference type="ARBA" id="ARBA00023163"/>
    </source>
</evidence>
<dbReference type="EMBL" id="JTHE03000035">
    <property type="protein sequence ID" value="MCM1982238.1"/>
    <property type="molecule type" value="Genomic_DNA"/>
</dbReference>
<dbReference type="InterPro" id="IPR036390">
    <property type="entry name" value="WH_DNA-bd_sf"/>
</dbReference>